<feature type="transmembrane region" description="Helical" evidence="2">
    <location>
        <begin position="43"/>
        <end position="65"/>
    </location>
</feature>
<name>A0A067PX88_9AGAM</name>
<feature type="region of interest" description="Disordered" evidence="1">
    <location>
        <begin position="1"/>
        <end position="29"/>
    </location>
</feature>
<evidence type="ECO:0000313" key="3">
    <source>
        <dbReference type="EMBL" id="KDQ58480.1"/>
    </source>
</evidence>
<keyword evidence="2" id="KW-0812">Transmembrane</keyword>
<feature type="compositionally biased region" description="Low complexity" evidence="1">
    <location>
        <begin position="9"/>
        <end position="29"/>
    </location>
</feature>
<keyword evidence="2" id="KW-1133">Transmembrane helix</keyword>
<proteinExistence type="predicted"/>
<evidence type="ECO:0000313" key="4">
    <source>
        <dbReference type="Proteomes" id="UP000027265"/>
    </source>
</evidence>
<dbReference type="Proteomes" id="UP000027265">
    <property type="component" value="Unassembled WGS sequence"/>
</dbReference>
<reference evidence="4" key="1">
    <citation type="journal article" date="2014" name="Proc. Natl. Acad. Sci. U.S.A.">
        <title>Extensive sampling of basidiomycete genomes demonstrates inadequacy of the white-rot/brown-rot paradigm for wood decay fungi.</title>
        <authorList>
            <person name="Riley R."/>
            <person name="Salamov A.A."/>
            <person name="Brown D.W."/>
            <person name="Nagy L.G."/>
            <person name="Floudas D."/>
            <person name="Held B.W."/>
            <person name="Levasseur A."/>
            <person name="Lombard V."/>
            <person name="Morin E."/>
            <person name="Otillar R."/>
            <person name="Lindquist E.A."/>
            <person name="Sun H."/>
            <person name="LaButti K.M."/>
            <person name="Schmutz J."/>
            <person name="Jabbour D."/>
            <person name="Luo H."/>
            <person name="Baker S.E."/>
            <person name="Pisabarro A.G."/>
            <person name="Walton J.D."/>
            <person name="Blanchette R.A."/>
            <person name="Henrissat B."/>
            <person name="Martin F."/>
            <person name="Cullen D."/>
            <person name="Hibbett D.S."/>
            <person name="Grigoriev I.V."/>
        </authorList>
    </citation>
    <scope>NUCLEOTIDE SEQUENCE [LARGE SCALE GENOMIC DNA]</scope>
    <source>
        <strain evidence="4">MUCL 33604</strain>
    </source>
</reference>
<organism evidence="3 4">
    <name type="scientific">Jaapia argillacea MUCL 33604</name>
    <dbReference type="NCBI Taxonomy" id="933084"/>
    <lineage>
        <taxon>Eukaryota</taxon>
        <taxon>Fungi</taxon>
        <taxon>Dikarya</taxon>
        <taxon>Basidiomycota</taxon>
        <taxon>Agaricomycotina</taxon>
        <taxon>Agaricomycetes</taxon>
        <taxon>Agaricomycetidae</taxon>
        <taxon>Jaapiales</taxon>
        <taxon>Jaapiaceae</taxon>
        <taxon>Jaapia</taxon>
    </lineage>
</organism>
<dbReference type="EMBL" id="KL197717">
    <property type="protein sequence ID" value="KDQ58480.1"/>
    <property type="molecule type" value="Genomic_DNA"/>
</dbReference>
<evidence type="ECO:0000256" key="2">
    <source>
        <dbReference type="SAM" id="Phobius"/>
    </source>
</evidence>
<dbReference type="AlphaFoldDB" id="A0A067PX88"/>
<accession>A0A067PX88</accession>
<dbReference type="HOGENOM" id="CLU_1004969_0_0_1"/>
<feature type="compositionally biased region" description="Pro residues" evidence="1">
    <location>
        <begin position="186"/>
        <end position="199"/>
    </location>
</feature>
<keyword evidence="2" id="KW-0472">Membrane</keyword>
<gene>
    <name evidence="3" type="ORF">JAAARDRAFT_34289</name>
</gene>
<dbReference type="InParanoid" id="A0A067PX88"/>
<keyword evidence="4" id="KW-1185">Reference proteome</keyword>
<protein>
    <submittedName>
        <fullName evidence="3">Uncharacterized protein</fullName>
    </submittedName>
</protein>
<feature type="region of interest" description="Disordered" evidence="1">
    <location>
        <begin position="216"/>
        <end position="237"/>
    </location>
</feature>
<feature type="region of interest" description="Disordered" evidence="1">
    <location>
        <begin position="180"/>
        <end position="199"/>
    </location>
</feature>
<sequence>MATTMVTPSGTVTLTTSFPTSTSSTNGNSNGGPFSVTSHLSSFLFAAVIIAIALCFACLGCIMSPRRRRLLAARRRAAWARNGAVGVGGPGDPWSASGPWTTEEFGGFGAFGGRREVEEEKKRPQFWDVEFGSEKVGKWEDMLPLSAFTSIPLEHLTTSTATSLPNQQTQTQAQQTPFRFLLPSKPSSPPPTNPQPLAQPEPSIVQLTVLVALPSSQRHTKSSHYEEESEKGLGSNGDVVFGVAEIPVRGGPGRILGLEKLKEATAEGRDGDGDVWR</sequence>
<evidence type="ECO:0000256" key="1">
    <source>
        <dbReference type="SAM" id="MobiDB-lite"/>
    </source>
</evidence>